<evidence type="ECO:0000313" key="13">
    <source>
        <dbReference type="Proteomes" id="UP000064893"/>
    </source>
</evidence>
<dbReference type="InterPro" id="IPR022892">
    <property type="entry name" value="RNaseHI"/>
</dbReference>
<dbReference type="Proteomes" id="UP000064893">
    <property type="component" value="Chromosome"/>
</dbReference>
<dbReference type="CDD" id="cd09278">
    <property type="entry name" value="RNase_HI_prokaryote_like"/>
    <property type="match status" value="1"/>
</dbReference>
<dbReference type="Pfam" id="PF00075">
    <property type="entry name" value="RNase_H"/>
    <property type="match status" value="1"/>
</dbReference>
<dbReference type="PANTHER" id="PTHR10642:SF26">
    <property type="entry name" value="RIBONUCLEASE H1"/>
    <property type="match status" value="1"/>
</dbReference>
<keyword evidence="13" id="KW-1185">Reference proteome</keyword>
<dbReference type="GO" id="GO:0043137">
    <property type="term" value="P:DNA replication, removal of RNA primer"/>
    <property type="evidence" value="ECO:0007669"/>
    <property type="project" value="TreeGrafter"/>
</dbReference>
<evidence type="ECO:0000256" key="9">
    <source>
        <dbReference type="ARBA" id="ARBA00022801"/>
    </source>
</evidence>
<dbReference type="InterPro" id="IPR050092">
    <property type="entry name" value="RNase_H"/>
</dbReference>
<reference evidence="12 13" key="1">
    <citation type="submission" date="2015-11" db="EMBL/GenBank/DDBJ databases">
        <title>Description and complete genome sequence of a novel strain predominating in hypersaline microbial mats and representing a new family of the Bacteriodetes phylum.</title>
        <authorList>
            <person name="Spring S."/>
            <person name="Bunk B."/>
            <person name="Sproer C."/>
            <person name="Klenk H.-P."/>
        </authorList>
    </citation>
    <scope>NUCLEOTIDE SEQUENCE [LARGE SCALE GENOMIC DNA]</scope>
    <source>
        <strain evidence="12 13">L21-Spi-D4</strain>
    </source>
</reference>
<comment type="similarity">
    <text evidence="3">Belongs to the RNase H family.</text>
</comment>
<accession>A0A0S2I0L6</accession>
<evidence type="ECO:0000256" key="6">
    <source>
        <dbReference type="ARBA" id="ARBA00022722"/>
    </source>
</evidence>
<keyword evidence="7" id="KW-0479">Metal-binding</keyword>
<evidence type="ECO:0000256" key="8">
    <source>
        <dbReference type="ARBA" id="ARBA00022759"/>
    </source>
</evidence>
<comment type="catalytic activity">
    <reaction evidence="1">
        <text>Endonucleolytic cleavage to 5'-phosphomonoester.</text>
        <dbReference type="EC" id="3.1.26.4"/>
    </reaction>
</comment>
<evidence type="ECO:0000256" key="7">
    <source>
        <dbReference type="ARBA" id="ARBA00022723"/>
    </source>
</evidence>
<evidence type="ECO:0000256" key="1">
    <source>
        <dbReference type="ARBA" id="ARBA00000077"/>
    </source>
</evidence>
<sequence>MGETITIHTDGAARGNPGPGGYGIVMRYKGHEKTMAEGYKKTTNNRMELLAVIVALEQLKTKQIPVRIYTDSKYVADAVEQGWIHNWERKQFKKTKNPDLWRRFLSIYKQIPDIRFHWVKGHANNELNNRADELAVAASKLPTLKIDEGYQNNNEELF</sequence>
<dbReference type="InterPro" id="IPR036397">
    <property type="entry name" value="RNaseH_sf"/>
</dbReference>
<dbReference type="GO" id="GO:0046872">
    <property type="term" value="F:metal ion binding"/>
    <property type="evidence" value="ECO:0007669"/>
    <property type="project" value="UniProtKB-KW"/>
</dbReference>
<evidence type="ECO:0000256" key="5">
    <source>
        <dbReference type="ARBA" id="ARBA00012180"/>
    </source>
</evidence>
<dbReference type="PROSITE" id="PS50879">
    <property type="entry name" value="RNASE_H_1"/>
    <property type="match status" value="1"/>
</dbReference>
<dbReference type="PATRIC" id="fig|1307839.3.peg.2345"/>
<gene>
    <name evidence="12" type="primary">rnhA_1</name>
    <name evidence="12" type="ORF">L21SP5_02227</name>
</gene>
<keyword evidence="10" id="KW-0460">Magnesium</keyword>
<name>A0A0S2I0L6_9BACT</name>
<dbReference type="EC" id="3.1.26.4" evidence="5"/>
<dbReference type="AlphaFoldDB" id="A0A0S2I0L6"/>
<dbReference type="InterPro" id="IPR002156">
    <property type="entry name" value="RNaseH_domain"/>
</dbReference>
<dbReference type="InterPro" id="IPR012337">
    <property type="entry name" value="RNaseH-like_sf"/>
</dbReference>
<dbReference type="STRING" id="1307839.L21SP5_02227"/>
<evidence type="ECO:0000313" key="12">
    <source>
        <dbReference type="EMBL" id="ALO15860.1"/>
    </source>
</evidence>
<dbReference type="PANTHER" id="PTHR10642">
    <property type="entry name" value="RIBONUCLEASE H1"/>
    <property type="match status" value="1"/>
</dbReference>
<dbReference type="OrthoDB" id="7845843at2"/>
<comment type="subunit">
    <text evidence="4">Monomer.</text>
</comment>
<keyword evidence="6" id="KW-0540">Nuclease</keyword>
<evidence type="ECO:0000259" key="11">
    <source>
        <dbReference type="PROSITE" id="PS50879"/>
    </source>
</evidence>
<keyword evidence="9 12" id="KW-0378">Hydrolase</keyword>
<dbReference type="EMBL" id="CP013118">
    <property type="protein sequence ID" value="ALO15860.1"/>
    <property type="molecule type" value="Genomic_DNA"/>
</dbReference>
<evidence type="ECO:0000256" key="3">
    <source>
        <dbReference type="ARBA" id="ARBA00005300"/>
    </source>
</evidence>
<evidence type="ECO:0000256" key="4">
    <source>
        <dbReference type="ARBA" id="ARBA00011245"/>
    </source>
</evidence>
<dbReference type="GO" id="GO:0004523">
    <property type="term" value="F:RNA-DNA hybrid ribonuclease activity"/>
    <property type="evidence" value="ECO:0007669"/>
    <property type="project" value="UniProtKB-EC"/>
</dbReference>
<dbReference type="GO" id="GO:0003676">
    <property type="term" value="F:nucleic acid binding"/>
    <property type="evidence" value="ECO:0007669"/>
    <property type="project" value="InterPro"/>
</dbReference>
<evidence type="ECO:0000256" key="2">
    <source>
        <dbReference type="ARBA" id="ARBA00001946"/>
    </source>
</evidence>
<dbReference type="KEGG" id="blq:L21SP5_02227"/>
<dbReference type="SUPFAM" id="SSF53098">
    <property type="entry name" value="Ribonuclease H-like"/>
    <property type="match status" value="1"/>
</dbReference>
<dbReference type="NCBIfam" id="NF001236">
    <property type="entry name" value="PRK00203.1"/>
    <property type="match status" value="1"/>
</dbReference>
<organism evidence="12 13">
    <name type="scientific">Salinivirga cyanobacteriivorans</name>
    <dbReference type="NCBI Taxonomy" id="1307839"/>
    <lineage>
        <taxon>Bacteria</taxon>
        <taxon>Pseudomonadati</taxon>
        <taxon>Bacteroidota</taxon>
        <taxon>Bacteroidia</taxon>
        <taxon>Bacteroidales</taxon>
        <taxon>Salinivirgaceae</taxon>
        <taxon>Salinivirga</taxon>
    </lineage>
</organism>
<proteinExistence type="inferred from homology"/>
<comment type="cofactor">
    <cofactor evidence="2">
        <name>Mg(2+)</name>
        <dbReference type="ChEBI" id="CHEBI:18420"/>
    </cofactor>
</comment>
<protein>
    <recommendedName>
        <fullName evidence="5">ribonuclease H</fullName>
        <ecNumber evidence="5">3.1.26.4</ecNumber>
    </recommendedName>
</protein>
<dbReference type="Gene3D" id="3.30.420.10">
    <property type="entry name" value="Ribonuclease H-like superfamily/Ribonuclease H"/>
    <property type="match status" value="1"/>
</dbReference>
<keyword evidence="8" id="KW-0255">Endonuclease</keyword>
<evidence type="ECO:0000256" key="10">
    <source>
        <dbReference type="ARBA" id="ARBA00022842"/>
    </source>
</evidence>
<feature type="domain" description="RNase H type-1" evidence="11">
    <location>
        <begin position="1"/>
        <end position="140"/>
    </location>
</feature>